<dbReference type="PANTHER" id="PTHR30632">
    <property type="entry name" value="MOLYBDATE-BINDING PERIPLASMIC PROTEIN"/>
    <property type="match status" value="1"/>
</dbReference>
<dbReference type="PANTHER" id="PTHR30632:SF14">
    <property type="entry name" value="TUNGSTATE_MOLYBDATE_CHROMATE-BINDING PROTEIN MODA"/>
    <property type="match status" value="1"/>
</dbReference>
<evidence type="ECO:0000256" key="1">
    <source>
        <dbReference type="ARBA" id="ARBA00009175"/>
    </source>
</evidence>
<reference evidence="8 9" key="1">
    <citation type="submission" date="2017-06" db="EMBL/GenBank/DDBJ databases">
        <authorList>
            <person name="Kim H.J."/>
            <person name="Triplett B.A."/>
        </authorList>
    </citation>
    <scope>NUCLEOTIDE SEQUENCE [LARGE SCALE GENOMIC DNA]</scope>
    <source>
        <strain evidence="8 9">DSM 18704</strain>
    </source>
</reference>
<keyword evidence="9" id="KW-1185">Reference proteome</keyword>
<evidence type="ECO:0000256" key="7">
    <source>
        <dbReference type="SAM" id="SignalP"/>
    </source>
</evidence>
<dbReference type="EMBL" id="FZOU01000002">
    <property type="protein sequence ID" value="SNS77241.1"/>
    <property type="molecule type" value="Genomic_DNA"/>
</dbReference>
<protein>
    <submittedName>
        <fullName evidence="8">Molybdate transport system substrate-binding protein</fullName>
    </submittedName>
</protein>
<keyword evidence="4 7" id="KW-0732">Signal</keyword>
<comment type="similarity">
    <text evidence="1">Belongs to the bacterial solute-binding protein ModA family.</text>
</comment>
<evidence type="ECO:0000256" key="4">
    <source>
        <dbReference type="ARBA" id="ARBA00022729"/>
    </source>
</evidence>
<dbReference type="FunFam" id="3.40.190.10:FF:000035">
    <property type="entry name" value="Molybdate ABC transporter substrate-binding protein"/>
    <property type="match status" value="1"/>
</dbReference>
<dbReference type="GO" id="GO:1901359">
    <property type="term" value="F:tungstate binding"/>
    <property type="evidence" value="ECO:0007669"/>
    <property type="project" value="UniProtKB-ARBA"/>
</dbReference>
<sequence length="257" mass="27566">MRPPKLLPSFLALCLGILFPFAMQAQNSRVVRVAAAADLQPVMLIFAQEFEKETGIKLVVSLGSSGTLATQIVNGAPFDVFLGADFTFPEKVVAAGKAEAAPVAYAKGTLVLWARKDLGIAPLHVELLTDPRIKTVAIANAEHAPYGRAAVAALEKLKIYDAVKPKLVVAENVAQTGQFVESGNAQVGLISLTLASSEHYRQVGQFVLMPFVYPEIRQCAVVVKGSDHAADAKLFLDWVLSDKVQGRLKDFGISPVK</sequence>
<dbReference type="CDD" id="cd13539">
    <property type="entry name" value="PBP2_AvModA"/>
    <property type="match status" value="1"/>
</dbReference>
<dbReference type="Proteomes" id="UP000198356">
    <property type="component" value="Unassembled WGS sequence"/>
</dbReference>
<feature type="chain" id="PRO_5012918464" evidence="7">
    <location>
        <begin position="26"/>
        <end position="257"/>
    </location>
</feature>
<dbReference type="GO" id="GO:0046872">
    <property type="term" value="F:metal ion binding"/>
    <property type="evidence" value="ECO:0007669"/>
    <property type="project" value="UniProtKB-KW"/>
</dbReference>
<keyword evidence="3 6" id="KW-0479">Metal-binding</keyword>
<evidence type="ECO:0000256" key="5">
    <source>
        <dbReference type="ARBA" id="ARBA00062515"/>
    </source>
</evidence>
<gene>
    <name evidence="8" type="ORF">SAMN05421770_102261</name>
</gene>
<comment type="subunit">
    <text evidence="5">The complex is composed of two ATP-binding proteins (ModC), two transmembrane proteins (ModB) and a solute-binding protein (ModA).</text>
</comment>
<dbReference type="PIRSF" id="PIRSF004846">
    <property type="entry name" value="ModA"/>
    <property type="match status" value="1"/>
</dbReference>
<dbReference type="GO" id="GO:0030973">
    <property type="term" value="F:molybdate ion binding"/>
    <property type="evidence" value="ECO:0007669"/>
    <property type="project" value="InterPro"/>
</dbReference>
<feature type="binding site" evidence="6">
    <location>
        <position position="65"/>
    </location>
    <ligand>
        <name>molybdate</name>
        <dbReference type="ChEBI" id="CHEBI:36264"/>
    </ligand>
</feature>
<dbReference type="AlphaFoldDB" id="A0A239H7U1"/>
<dbReference type="Pfam" id="PF13531">
    <property type="entry name" value="SBP_bac_11"/>
    <property type="match status" value="1"/>
</dbReference>
<dbReference type="NCBIfam" id="TIGR01256">
    <property type="entry name" value="modA"/>
    <property type="match status" value="1"/>
</dbReference>
<organism evidence="8 9">
    <name type="scientific">Granulicella rosea</name>
    <dbReference type="NCBI Taxonomy" id="474952"/>
    <lineage>
        <taxon>Bacteria</taxon>
        <taxon>Pseudomonadati</taxon>
        <taxon>Acidobacteriota</taxon>
        <taxon>Terriglobia</taxon>
        <taxon>Terriglobales</taxon>
        <taxon>Acidobacteriaceae</taxon>
        <taxon>Granulicella</taxon>
    </lineage>
</organism>
<name>A0A239H7U1_9BACT</name>
<dbReference type="Gene3D" id="3.40.190.10">
    <property type="entry name" value="Periplasmic binding protein-like II"/>
    <property type="match status" value="2"/>
</dbReference>
<evidence type="ECO:0000256" key="2">
    <source>
        <dbReference type="ARBA" id="ARBA00022505"/>
    </source>
</evidence>
<keyword evidence="2 6" id="KW-0500">Molybdenum</keyword>
<dbReference type="RefSeq" id="WP_245817871.1">
    <property type="nucleotide sequence ID" value="NZ_FZOU01000002.1"/>
</dbReference>
<dbReference type="SUPFAM" id="SSF53850">
    <property type="entry name" value="Periplasmic binding protein-like II"/>
    <property type="match status" value="1"/>
</dbReference>
<dbReference type="GO" id="GO:0015689">
    <property type="term" value="P:molybdate ion transport"/>
    <property type="evidence" value="ECO:0007669"/>
    <property type="project" value="InterPro"/>
</dbReference>
<evidence type="ECO:0000313" key="8">
    <source>
        <dbReference type="EMBL" id="SNS77241.1"/>
    </source>
</evidence>
<feature type="binding site" evidence="6">
    <location>
        <position position="173"/>
    </location>
    <ligand>
        <name>molybdate</name>
        <dbReference type="ChEBI" id="CHEBI:36264"/>
    </ligand>
</feature>
<feature type="signal peptide" evidence="7">
    <location>
        <begin position="1"/>
        <end position="25"/>
    </location>
</feature>
<evidence type="ECO:0000256" key="3">
    <source>
        <dbReference type="ARBA" id="ARBA00022723"/>
    </source>
</evidence>
<dbReference type="InterPro" id="IPR005950">
    <property type="entry name" value="ModA"/>
</dbReference>
<accession>A0A239H7U1</accession>
<dbReference type="InterPro" id="IPR044084">
    <property type="entry name" value="AvModA-like_subst-bd"/>
</dbReference>
<evidence type="ECO:0000256" key="6">
    <source>
        <dbReference type="PIRSR" id="PIRSR004846-1"/>
    </source>
</evidence>
<proteinExistence type="inferred from homology"/>
<evidence type="ECO:0000313" key="9">
    <source>
        <dbReference type="Proteomes" id="UP000198356"/>
    </source>
</evidence>
<dbReference type="InterPro" id="IPR050682">
    <property type="entry name" value="ModA/WtpA"/>
</dbReference>